<keyword evidence="11" id="KW-1185">Reference proteome</keyword>
<dbReference type="PANTHER" id="PTHR43297">
    <property type="entry name" value="OLIGOPEPTIDE TRANSPORT ATP-BINDING PROTEIN APPD"/>
    <property type="match status" value="1"/>
</dbReference>
<comment type="caution">
    <text evidence="10">The sequence shown here is derived from an EMBL/GenBank/DDBJ whole genome shotgun (WGS) entry which is preliminary data.</text>
</comment>
<dbReference type="NCBIfam" id="TIGR01727">
    <property type="entry name" value="oligo_HPY"/>
    <property type="match status" value="2"/>
</dbReference>
<keyword evidence="3" id="KW-0813">Transport</keyword>
<evidence type="ECO:0000256" key="7">
    <source>
        <dbReference type="ARBA" id="ARBA00023136"/>
    </source>
</evidence>
<evidence type="ECO:0000259" key="9">
    <source>
        <dbReference type="PROSITE" id="PS50893"/>
    </source>
</evidence>
<dbReference type="InterPro" id="IPR013563">
    <property type="entry name" value="Oligopep_ABC_C"/>
</dbReference>
<dbReference type="NCBIfam" id="NF007739">
    <property type="entry name" value="PRK10419.1"/>
    <property type="match status" value="2"/>
</dbReference>
<dbReference type="InterPro" id="IPR017871">
    <property type="entry name" value="ABC_transporter-like_CS"/>
</dbReference>
<evidence type="ECO:0000313" key="10">
    <source>
        <dbReference type="EMBL" id="GDY33196.1"/>
    </source>
</evidence>
<dbReference type="AlphaFoldDB" id="A0A4D4JFL6"/>
<dbReference type="GO" id="GO:0005524">
    <property type="term" value="F:ATP binding"/>
    <property type="evidence" value="ECO:0007669"/>
    <property type="project" value="UniProtKB-KW"/>
</dbReference>
<dbReference type="Pfam" id="PF08352">
    <property type="entry name" value="oligo_HPY"/>
    <property type="match status" value="2"/>
</dbReference>
<evidence type="ECO:0000256" key="1">
    <source>
        <dbReference type="ARBA" id="ARBA00004202"/>
    </source>
</evidence>
<dbReference type="PROSITE" id="PS00211">
    <property type="entry name" value="ABC_TRANSPORTER_1"/>
    <property type="match status" value="2"/>
</dbReference>
<dbReference type="Gene3D" id="3.40.50.300">
    <property type="entry name" value="P-loop containing nucleotide triphosphate hydrolases"/>
    <property type="match status" value="2"/>
</dbReference>
<evidence type="ECO:0000256" key="4">
    <source>
        <dbReference type="ARBA" id="ARBA00022475"/>
    </source>
</evidence>
<keyword evidence="6 10" id="KW-0067">ATP-binding</keyword>
<dbReference type="SUPFAM" id="SSF52540">
    <property type="entry name" value="P-loop containing nucleoside triphosphate hydrolases"/>
    <property type="match status" value="2"/>
</dbReference>
<dbReference type="InterPro" id="IPR027417">
    <property type="entry name" value="P-loop_NTPase"/>
</dbReference>
<dbReference type="Proteomes" id="UP000298860">
    <property type="component" value="Unassembled WGS sequence"/>
</dbReference>
<evidence type="ECO:0000256" key="3">
    <source>
        <dbReference type="ARBA" id="ARBA00022448"/>
    </source>
</evidence>
<dbReference type="Pfam" id="PF00005">
    <property type="entry name" value="ABC_tran"/>
    <property type="match status" value="2"/>
</dbReference>
<accession>A0A4D4JFL6</accession>
<sequence length="706" mass="75808">MSGATPDRLAGGTLRASGPPAGAPVLEVADLEVSFPSESGRVHAVRGLSYTVSPGEVLGIVGESGSGKSVSSLAVMGLLPEQARVSGSIRFRGRELIGLADAELARIRGRRVAMIFQDPLSALTPVYSVGDQIAEAVLVHGDGRVSRRDAANRAVELLDLVGIPNAAARAKAFPHEFSGGMRQRVVIAMAIANDPDLIIADEPTTALDVTVQAQVLEVLGTAREVTGAGIVIITHDMGVVAGFADRVMVMYAGRAVETGPVDEIYRRPRMPYTLGLLGSIPRLDAAGRQRLVPIEGQPPSLVDLPPGCPFAPRCPMVVDACRAEEPPLAEVSAGHRAACIRSHEITDDDPAAVFGVPPLAEPEATVRPRQDRDAVLELDNLVKHYPVTKGTVVRRRVGTVHAVDGISLDIVEGETLGLVGESGCGKTTTLMEILGLTPPMGGRIAVLGRDVATLDRRTRKAVRRDLQVVFQDPMASLDPRLPIADVLAEPMRVHGVDRERIAARIPELLRLVGLRPEHASRYPGEFSGGQRQRISIARALALEPKLLVLDEPVSALDVSIQAGVINLLHDLRAKLGLAYLFVAHDLSVVRHIADRVAVMYLGKIVEIGAVDAVFGNPLHPYTQALLSAIPIPDPARERQRERIVLTGDLPSPADPPSGCRFRTRCFLFRSLPEEQRARCVEQEPARDPHGPDHRVACHWARPRDVI</sequence>
<proteinExistence type="inferred from homology"/>
<keyword evidence="5" id="KW-0547">Nucleotide-binding</keyword>
<name>A0A4D4JFL6_9PSEU</name>
<dbReference type="PROSITE" id="PS50893">
    <property type="entry name" value="ABC_TRANSPORTER_2"/>
    <property type="match status" value="2"/>
</dbReference>
<protein>
    <submittedName>
        <fullName evidence="10">Oligopeptide ABC transporter ATP-binding protein OppF</fullName>
    </submittedName>
</protein>
<dbReference type="NCBIfam" id="NF008453">
    <property type="entry name" value="PRK11308.1"/>
    <property type="match status" value="2"/>
</dbReference>
<dbReference type="EMBL" id="BJFL01000036">
    <property type="protein sequence ID" value="GDY33196.1"/>
    <property type="molecule type" value="Genomic_DNA"/>
</dbReference>
<reference evidence="11" key="1">
    <citation type="submission" date="2019-04" db="EMBL/GenBank/DDBJ databases">
        <title>Draft genome sequence of Pseudonocardiaceae bacterium SL3-2-4.</title>
        <authorList>
            <person name="Ningsih F."/>
            <person name="Yokota A."/>
            <person name="Sakai Y."/>
            <person name="Nanatani K."/>
            <person name="Yabe S."/>
            <person name="Oetari A."/>
            <person name="Sjamsuridzal W."/>
        </authorList>
    </citation>
    <scope>NUCLEOTIDE SEQUENCE [LARGE SCALE GENOMIC DNA]</scope>
    <source>
        <strain evidence="11">SL3-2-4</strain>
    </source>
</reference>
<dbReference type="OrthoDB" id="3169708at2"/>
<feature type="region of interest" description="Disordered" evidence="8">
    <location>
        <begin position="1"/>
        <end position="21"/>
    </location>
</feature>
<dbReference type="GO" id="GO:0015833">
    <property type="term" value="P:peptide transport"/>
    <property type="evidence" value="ECO:0007669"/>
    <property type="project" value="InterPro"/>
</dbReference>
<dbReference type="FunFam" id="3.40.50.300:FF:000016">
    <property type="entry name" value="Oligopeptide ABC transporter ATP-binding component"/>
    <property type="match status" value="1"/>
</dbReference>
<comment type="subcellular location">
    <subcellularLocation>
        <location evidence="1">Cell membrane</location>
        <topology evidence="1">Peripheral membrane protein</topology>
    </subcellularLocation>
</comment>
<evidence type="ECO:0000313" key="11">
    <source>
        <dbReference type="Proteomes" id="UP000298860"/>
    </source>
</evidence>
<gene>
    <name evidence="10" type="primary">oppD</name>
    <name evidence="10" type="ORF">GTS_48290</name>
</gene>
<comment type="similarity">
    <text evidence="2">Belongs to the ABC transporter superfamily.</text>
</comment>
<dbReference type="InterPro" id="IPR003593">
    <property type="entry name" value="AAA+_ATPase"/>
</dbReference>
<dbReference type="SMART" id="SM00382">
    <property type="entry name" value="AAA"/>
    <property type="match status" value="2"/>
</dbReference>
<feature type="domain" description="ABC transporter" evidence="9">
    <location>
        <begin position="376"/>
        <end position="626"/>
    </location>
</feature>
<keyword evidence="4" id="KW-1003">Cell membrane</keyword>
<dbReference type="InterPro" id="IPR050388">
    <property type="entry name" value="ABC_Ni/Peptide_Import"/>
</dbReference>
<evidence type="ECO:0000256" key="6">
    <source>
        <dbReference type="ARBA" id="ARBA00022840"/>
    </source>
</evidence>
<dbReference type="GO" id="GO:0005886">
    <property type="term" value="C:plasma membrane"/>
    <property type="evidence" value="ECO:0007669"/>
    <property type="project" value="UniProtKB-SubCell"/>
</dbReference>
<dbReference type="GO" id="GO:0016887">
    <property type="term" value="F:ATP hydrolysis activity"/>
    <property type="evidence" value="ECO:0007669"/>
    <property type="project" value="InterPro"/>
</dbReference>
<dbReference type="RefSeq" id="WP_137816166.1">
    <property type="nucleotide sequence ID" value="NZ_BJFL01000036.1"/>
</dbReference>
<dbReference type="PANTHER" id="PTHR43297:SF2">
    <property type="entry name" value="DIPEPTIDE TRANSPORT ATP-BINDING PROTEIN DPPD"/>
    <property type="match status" value="1"/>
</dbReference>
<evidence type="ECO:0000256" key="5">
    <source>
        <dbReference type="ARBA" id="ARBA00022741"/>
    </source>
</evidence>
<dbReference type="InterPro" id="IPR003439">
    <property type="entry name" value="ABC_transporter-like_ATP-bd"/>
</dbReference>
<organism evidence="10 11">
    <name type="scientific">Gandjariella thermophila</name>
    <dbReference type="NCBI Taxonomy" id="1931992"/>
    <lineage>
        <taxon>Bacteria</taxon>
        <taxon>Bacillati</taxon>
        <taxon>Actinomycetota</taxon>
        <taxon>Actinomycetes</taxon>
        <taxon>Pseudonocardiales</taxon>
        <taxon>Pseudonocardiaceae</taxon>
        <taxon>Gandjariella</taxon>
    </lineage>
</organism>
<dbReference type="CDD" id="cd03257">
    <property type="entry name" value="ABC_NikE_OppD_transporters"/>
    <property type="match status" value="2"/>
</dbReference>
<feature type="domain" description="ABC transporter" evidence="9">
    <location>
        <begin position="26"/>
        <end position="277"/>
    </location>
</feature>
<keyword evidence="7" id="KW-0472">Membrane</keyword>
<evidence type="ECO:0000256" key="2">
    <source>
        <dbReference type="ARBA" id="ARBA00005417"/>
    </source>
</evidence>
<evidence type="ECO:0000256" key="8">
    <source>
        <dbReference type="SAM" id="MobiDB-lite"/>
    </source>
</evidence>
<dbReference type="FunFam" id="3.40.50.300:FF:001659">
    <property type="entry name" value="Peptide ABC transporter ATP-binding protein"/>
    <property type="match status" value="1"/>
</dbReference>